<organism evidence="2">
    <name type="scientific">Triatoma infestans</name>
    <name type="common">Assassin bug</name>
    <dbReference type="NCBI Taxonomy" id="30076"/>
    <lineage>
        <taxon>Eukaryota</taxon>
        <taxon>Metazoa</taxon>
        <taxon>Ecdysozoa</taxon>
        <taxon>Arthropoda</taxon>
        <taxon>Hexapoda</taxon>
        <taxon>Insecta</taxon>
        <taxon>Pterygota</taxon>
        <taxon>Neoptera</taxon>
        <taxon>Paraneoptera</taxon>
        <taxon>Hemiptera</taxon>
        <taxon>Heteroptera</taxon>
        <taxon>Panheteroptera</taxon>
        <taxon>Cimicomorpha</taxon>
        <taxon>Reduviidae</taxon>
        <taxon>Triatominae</taxon>
        <taxon>Triatoma</taxon>
    </lineage>
</organism>
<keyword evidence="2" id="KW-0548">Nucleotidyltransferase</keyword>
<feature type="non-terminal residue" evidence="2">
    <location>
        <position position="1"/>
    </location>
</feature>
<evidence type="ECO:0000256" key="1">
    <source>
        <dbReference type="SAM" id="MobiDB-lite"/>
    </source>
</evidence>
<protein>
    <submittedName>
        <fullName evidence="2">Putative endonuclease-reverse transcriptase</fullName>
    </submittedName>
</protein>
<accession>A0A023FA32</accession>
<dbReference type="EMBL" id="GBBI01000452">
    <property type="protein sequence ID" value="JAC18260.1"/>
    <property type="molecule type" value="mRNA"/>
</dbReference>
<dbReference type="AlphaFoldDB" id="A0A023FA32"/>
<name>A0A023FA32_TRIIF</name>
<sequence>DIKNDLNKNIDVIKTKLEDLEKNWNASIAKIDSCIRKDVYFDREIRKRNIIIHGLEEEGNSKYFELERQVLKFIRNKIKVDIKEEEIDFLRRIGKKIEDKIRPILVGITTFRKKIMILKNKRYLKDTDVYITEDFSPEVLTKRKELRGQMMEERKNGKFAILVYDKLIVRDEKESTGKRRRRASSDTPKRGKANKVEAEKSKVKKLKEKVTPSSAAKDISTFFRERTNSESSTSSVYSNRNSANEGK</sequence>
<feature type="compositionally biased region" description="Low complexity" evidence="1">
    <location>
        <begin position="229"/>
        <end position="247"/>
    </location>
</feature>
<keyword evidence="2" id="KW-0695">RNA-directed DNA polymerase</keyword>
<keyword evidence="2" id="KW-0540">Nuclease</keyword>
<keyword evidence="2" id="KW-0255">Endonuclease</keyword>
<keyword evidence="2" id="KW-0378">Hydrolase</keyword>
<evidence type="ECO:0000313" key="2">
    <source>
        <dbReference type="EMBL" id="JAC18260.1"/>
    </source>
</evidence>
<dbReference type="GO" id="GO:0003964">
    <property type="term" value="F:RNA-directed DNA polymerase activity"/>
    <property type="evidence" value="ECO:0007669"/>
    <property type="project" value="UniProtKB-KW"/>
</dbReference>
<reference evidence="2" key="1">
    <citation type="journal article" date="2014" name="PLoS Negl. Trop. Dis.">
        <title>An updated insight into the Sialotranscriptome of Triatoma infestans: developmental stage and geographic variations.</title>
        <authorList>
            <person name="Schwarz A."/>
            <person name="Medrano-Mercado N."/>
            <person name="Schaub G.A."/>
            <person name="Struchiner C.J."/>
            <person name="Bargues M.D."/>
            <person name="Levy M.Z."/>
            <person name="Ribeiro J.M."/>
        </authorList>
    </citation>
    <scope>NUCLEOTIDE SEQUENCE</scope>
    <source>
        <strain evidence="2">Chile</strain>
        <tissue evidence="2">Salivary glands</tissue>
    </source>
</reference>
<feature type="compositionally biased region" description="Basic and acidic residues" evidence="1">
    <location>
        <begin position="174"/>
        <end position="201"/>
    </location>
</feature>
<proteinExistence type="evidence at transcript level"/>
<keyword evidence="2" id="KW-0808">Transferase</keyword>
<feature type="region of interest" description="Disordered" evidence="1">
    <location>
        <begin position="174"/>
        <end position="247"/>
    </location>
</feature>
<dbReference type="GO" id="GO:0004519">
    <property type="term" value="F:endonuclease activity"/>
    <property type="evidence" value="ECO:0007669"/>
    <property type="project" value="UniProtKB-KW"/>
</dbReference>